<evidence type="ECO:0000313" key="4">
    <source>
        <dbReference type="WormBase" id="CBG00412"/>
    </source>
</evidence>
<evidence type="ECO:0000313" key="3">
    <source>
        <dbReference type="Proteomes" id="UP000008549"/>
    </source>
</evidence>
<dbReference type="InParanoid" id="A8WN11"/>
<evidence type="ECO:0000256" key="1">
    <source>
        <dbReference type="SAM" id="SignalP"/>
    </source>
</evidence>
<keyword evidence="1" id="KW-0732">Signal</keyword>
<dbReference type="KEGG" id="cbr:CBG_00412"/>
<proteinExistence type="predicted"/>
<dbReference type="OMA" id="DSESWFD"/>
<protein>
    <submittedName>
        <fullName evidence="2">Protein CBG00412</fullName>
    </submittedName>
</protein>
<sequence>MIKKVLFLSLLVELVLGAPLSHDDVISPEFRQKTFFSNYCKFNILLEKSDSCEIEKMEPLKSAYVTKNITVDRAVDQMLLKIESAVRHRNSTEFDSFFSPKFDSESWFDRYYSELTETQLDSFVVCKPTILSRICQFQLRRFGHVDARGKDYKFKFTESHNVTENLLLRSFIAWTKGTPSNQFAIQTIRYYGEY</sequence>
<reference evidence="2 3" key="1">
    <citation type="journal article" date="2003" name="PLoS Biol.">
        <title>The genome sequence of Caenorhabditis briggsae: a platform for comparative genomics.</title>
        <authorList>
            <person name="Stein L.D."/>
            <person name="Bao Z."/>
            <person name="Blasiar D."/>
            <person name="Blumenthal T."/>
            <person name="Brent M.R."/>
            <person name="Chen N."/>
            <person name="Chinwalla A."/>
            <person name="Clarke L."/>
            <person name="Clee C."/>
            <person name="Coghlan A."/>
            <person name="Coulson A."/>
            <person name="D'Eustachio P."/>
            <person name="Fitch D.H."/>
            <person name="Fulton L.A."/>
            <person name="Fulton R.E."/>
            <person name="Griffiths-Jones S."/>
            <person name="Harris T.W."/>
            <person name="Hillier L.W."/>
            <person name="Kamath R."/>
            <person name="Kuwabara P.E."/>
            <person name="Mardis E.R."/>
            <person name="Marra M.A."/>
            <person name="Miner T.L."/>
            <person name="Minx P."/>
            <person name="Mullikin J.C."/>
            <person name="Plumb R.W."/>
            <person name="Rogers J."/>
            <person name="Schein J.E."/>
            <person name="Sohrmann M."/>
            <person name="Spieth J."/>
            <person name="Stajich J.E."/>
            <person name="Wei C."/>
            <person name="Willey D."/>
            <person name="Wilson R.K."/>
            <person name="Durbin R."/>
            <person name="Waterston R.H."/>
        </authorList>
    </citation>
    <scope>NUCLEOTIDE SEQUENCE [LARGE SCALE GENOMIC DNA]</scope>
    <source>
        <strain evidence="2 3">AF16</strain>
    </source>
</reference>
<feature type="chain" id="PRO_5002729265" evidence="1">
    <location>
        <begin position="18"/>
        <end position="194"/>
    </location>
</feature>
<dbReference type="GeneID" id="8574387"/>
<gene>
    <name evidence="2 4" type="ORF">CBG00412</name>
    <name evidence="2" type="ORF">CBG_00412</name>
</gene>
<reference evidence="2 3" key="2">
    <citation type="journal article" date="2011" name="PLoS Genet.">
        <title>Caenorhabditis briggsae recombinant inbred line genotypes reveal inter-strain incompatibility and the evolution of recombination.</title>
        <authorList>
            <person name="Ross J.A."/>
            <person name="Koboldt D.C."/>
            <person name="Staisch J.E."/>
            <person name="Chamberlin H.M."/>
            <person name="Gupta B.P."/>
            <person name="Miller R.D."/>
            <person name="Baird S.E."/>
            <person name="Haag E.S."/>
        </authorList>
    </citation>
    <scope>NUCLEOTIDE SEQUENCE [LARGE SCALE GENOMIC DNA]</scope>
    <source>
        <strain evidence="2 3">AF16</strain>
    </source>
</reference>
<dbReference type="CTD" id="8574387"/>
<organism evidence="2 3">
    <name type="scientific">Caenorhabditis briggsae</name>
    <dbReference type="NCBI Taxonomy" id="6238"/>
    <lineage>
        <taxon>Eukaryota</taxon>
        <taxon>Metazoa</taxon>
        <taxon>Ecdysozoa</taxon>
        <taxon>Nematoda</taxon>
        <taxon>Chromadorea</taxon>
        <taxon>Rhabditida</taxon>
        <taxon>Rhabditina</taxon>
        <taxon>Rhabditomorpha</taxon>
        <taxon>Rhabditoidea</taxon>
        <taxon>Rhabditidae</taxon>
        <taxon>Peloderinae</taxon>
        <taxon>Caenorhabditis</taxon>
    </lineage>
</organism>
<name>A8WN11_CAEBR</name>
<dbReference type="HOGENOM" id="CLU_121110_0_0_1"/>
<dbReference type="eggNOG" id="ENOG502THU0">
    <property type="taxonomic scope" value="Eukaryota"/>
</dbReference>
<feature type="signal peptide" evidence="1">
    <location>
        <begin position="1"/>
        <end position="17"/>
    </location>
</feature>
<evidence type="ECO:0000313" key="2">
    <source>
        <dbReference type="EMBL" id="CAP21866.2"/>
    </source>
</evidence>
<dbReference type="AlphaFoldDB" id="A8WN11"/>
<accession>A8WN11</accession>
<dbReference type="WormBase" id="CBG00412">
    <property type="protein sequence ID" value="CBP48072"/>
    <property type="gene ID" value="WBGene00023803"/>
</dbReference>
<dbReference type="FunCoup" id="A8WN11">
    <property type="interactions" value="271"/>
</dbReference>
<dbReference type="EMBL" id="HE600968">
    <property type="protein sequence ID" value="CAP21866.2"/>
    <property type="molecule type" value="Genomic_DNA"/>
</dbReference>
<dbReference type="Proteomes" id="UP000008549">
    <property type="component" value="Unassembled WGS sequence"/>
</dbReference>
<dbReference type="RefSeq" id="XP_045091565.1">
    <property type="nucleotide sequence ID" value="XM_045244743.1"/>
</dbReference>
<keyword evidence="3" id="KW-1185">Reference proteome</keyword>